<dbReference type="HAMAP" id="MF_00283">
    <property type="entry name" value="Phe_tRNA_synth_beta1"/>
    <property type="match status" value="1"/>
</dbReference>
<dbReference type="InterPro" id="IPR002547">
    <property type="entry name" value="tRNA-bd_dom"/>
</dbReference>
<comment type="catalytic activity">
    <reaction evidence="18">
        <text>tRNA(Phe) + L-phenylalanine + ATP = L-phenylalanyl-tRNA(Phe) + AMP + diphosphate + H(+)</text>
        <dbReference type="Rhea" id="RHEA:19413"/>
        <dbReference type="Rhea" id="RHEA-COMP:9668"/>
        <dbReference type="Rhea" id="RHEA-COMP:9699"/>
        <dbReference type="ChEBI" id="CHEBI:15378"/>
        <dbReference type="ChEBI" id="CHEBI:30616"/>
        <dbReference type="ChEBI" id="CHEBI:33019"/>
        <dbReference type="ChEBI" id="CHEBI:58095"/>
        <dbReference type="ChEBI" id="CHEBI:78442"/>
        <dbReference type="ChEBI" id="CHEBI:78531"/>
        <dbReference type="ChEBI" id="CHEBI:456215"/>
        <dbReference type="EC" id="6.1.1.20"/>
    </reaction>
</comment>
<evidence type="ECO:0000256" key="2">
    <source>
        <dbReference type="ARBA" id="ARBA00004496"/>
    </source>
</evidence>
<keyword evidence="7" id="KW-0963">Cytoplasm</keyword>
<keyword evidence="15" id="KW-0648">Protein biosynthesis</keyword>
<organism evidence="22">
    <name type="scientific">freshwater metagenome</name>
    <dbReference type="NCBI Taxonomy" id="449393"/>
    <lineage>
        <taxon>unclassified sequences</taxon>
        <taxon>metagenomes</taxon>
        <taxon>ecological metagenomes</taxon>
    </lineage>
</organism>
<dbReference type="InterPro" id="IPR045864">
    <property type="entry name" value="aa-tRNA-synth_II/BPL/LPL"/>
</dbReference>
<keyword evidence="11" id="KW-0547">Nucleotide-binding</keyword>
<keyword evidence="9" id="KW-0436">Ligase</keyword>
<dbReference type="PROSITE" id="PS51447">
    <property type="entry name" value="FDX_ACB"/>
    <property type="match status" value="1"/>
</dbReference>
<dbReference type="SMART" id="SM00896">
    <property type="entry name" value="FDX-ACB"/>
    <property type="match status" value="1"/>
</dbReference>
<keyword evidence="12" id="KW-0067">ATP-binding</keyword>
<name>A0A6J7DVM9_9ZZZZ</name>
<comment type="subcellular location">
    <subcellularLocation>
        <location evidence="2">Cytoplasm</location>
    </subcellularLocation>
</comment>
<evidence type="ECO:0000256" key="11">
    <source>
        <dbReference type="ARBA" id="ARBA00022741"/>
    </source>
</evidence>
<dbReference type="InterPro" id="IPR012340">
    <property type="entry name" value="NA-bd_OB-fold"/>
</dbReference>
<dbReference type="Gene3D" id="3.30.70.380">
    <property type="entry name" value="Ferrodoxin-fold anticodon-binding domain"/>
    <property type="match status" value="1"/>
</dbReference>
<evidence type="ECO:0000256" key="14">
    <source>
        <dbReference type="ARBA" id="ARBA00022884"/>
    </source>
</evidence>
<keyword evidence="13" id="KW-0460">Magnesium</keyword>
<evidence type="ECO:0000256" key="3">
    <source>
        <dbReference type="ARBA" id="ARBA00008653"/>
    </source>
</evidence>
<dbReference type="InterPro" id="IPR036690">
    <property type="entry name" value="Fdx_antiC-bd_sf"/>
</dbReference>
<reference evidence="22" key="1">
    <citation type="submission" date="2020-05" db="EMBL/GenBank/DDBJ databases">
        <authorList>
            <person name="Chiriac C."/>
            <person name="Salcher M."/>
            <person name="Ghai R."/>
            <person name="Kavagutti S V."/>
        </authorList>
    </citation>
    <scope>NUCLEOTIDE SEQUENCE</scope>
</reference>
<dbReference type="SUPFAM" id="SSF46955">
    <property type="entry name" value="Putative DNA-binding domain"/>
    <property type="match status" value="1"/>
</dbReference>
<evidence type="ECO:0000256" key="7">
    <source>
        <dbReference type="ARBA" id="ARBA00022490"/>
    </source>
</evidence>
<comment type="subunit">
    <text evidence="4">Tetramer of two alpha and two beta subunits.</text>
</comment>
<dbReference type="FunFam" id="3.30.70.380:FF:000001">
    <property type="entry name" value="Phenylalanine--tRNA ligase beta subunit"/>
    <property type="match status" value="1"/>
</dbReference>
<evidence type="ECO:0000256" key="10">
    <source>
        <dbReference type="ARBA" id="ARBA00022723"/>
    </source>
</evidence>
<evidence type="ECO:0000256" key="1">
    <source>
        <dbReference type="ARBA" id="ARBA00001946"/>
    </source>
</evidence>
<evidence type="ECO:0000256" key="15">
    <source>
        <dbReference type="ARBA" id="ARBA00022917"/>
    </source>
</evidence>
<dbReference type="EMBL" id="CAFBLQ010000075">
    <property type="protein sequence ID" value="CAB4872574.1"/>
    <property type="molecule type" value="Genomic_DNA"/>
</dbReference>
<dbReference type="GO" id="GO:0009328">
    <property type="term" value="C:phenylalanine-tRNA ligase complex"/>
    <property type="evidence" value="ECO:0007669"/>
    <property type="project" value="TreeGrafter"/>
</dbReference>
<dbReference type="Gene3D" id="3.30.930.10">
    <property type="entry name" value="Bira Bifunctional Protein, Domain 2"/>
    <property type="match status" value="1"/>
</dbReference>
<feature type="domain" description="FDX-ACB" evidence="20">
    <location>
        <begin position="711"/>
        <end position="804"/>
    </location>
</feature>
<dbReference type="GO" id="GO:0004826">
    <property type="term" value="F:phenylalanine-tRNA ligase activity"/>
    <property type="evidence" value="ECO:0007669"/>
    <property type="project" value="UniProtKB-EC"/>
</dbReference>
<dbReference type="EC" id="6.1.1.20" evidence="5"/>
<dbReference type="Pfam" id="PF17759">
    <property type="entry name" value="tRNA_synthFbeta"/>
    <property type="match status" value="1"/>
</dbReference>
<dbReference type="Gene3D" id="2.40.50.140">
    <property type="entry name" value="Nucleic acid-binding proteins"/>
    <property type="match status" value="1"/>
</dbReference>
<dbReference type="NCBIfam" id="NF045760">
    <property type="entry name" value="YtpR"/>
    <property type="match status" value="1"/>
</dbReference>
<dbReference type="SMART" id="SM00873">
    <property type="entry name" value="B3_4"/>
    <property type="match status" value="1"/>
</dbReference>
<evidence type="ECO:0000313" key="22">
    <source>
        <dbReference type="EMBL" id="CAB4872574.1"/>
    </source>
</evidence>
<evidence type="ECO:0000256" key="6">
    <source>
        <dbReference type="ARBA" id="ARBA00017032"/>
    </source>
</evidence>
<dbReference type="AlphaFoldDB" id="A0A6J7DVM9"/>
<dbReference type="SUPFAM" id="SSF54991">
    <property type="entry name" value="Anticodon-binding domain of PheRS"/>
    <property type="match status" value="1"/>
</dbReference>
<dbReference type="Pfam" id="PF01588">
    <property type="entry name" value="tRNA_bind"/>
    <property type="match status" value="1"/>
</dbReference>
<evidence type="ECO:0000256" key="17">
    <source>
        <dbReference type="ARBA" id="ARBA00033189"/>
    </source>
</evidence>
<dbReference type="GO" id="GO:0000287">
    <property type="term" value="F:magnesium ion binding"/>
    <property type="evidence" value="ECO:0007669"/>
    <property type="project" value="InterPro"/>
</dbReference>
<evidence type="ECO:0000259" key="20">
    <source>
        <dbReference type="PROSITE" id="PS51447"/>
    </source>
</evidence>
<keyword evidence="10" id="KW-0479">Metal-binding</keyword>
<evidence type="ECO:0000256" key="8">
    <source>
        <dbReference type="ARBA" id="ARBA00022555"/>
    </source>
</evidence>
<evidence type="ECO:0000256" key="5">
    <source>
        <dbReference type="ARBA" id="ARBA00012814"/>
    </source>
</evidence>
<evidence type="ECO:0000259" key="21">
    <source>
        <dbReference type="PROSITE" id="PS51483"/>
    </source>
</evidence>
<dbReference type="GO" id="GO:0005524">
    <property type="term" value="F:ATP binding"/>
    <property type="evidence" value="ECO:0007669"/>
    <property type="project" value="UniProtKB-KW"/>
</dbReference>
<evidence type="ECO:0000256" key="9">
    <source>
        <dbReference type="ARBA" id="ARBA00022598"/>
    </source>
</evidence>
<keyword evidence="16" id="KW-0030">Aminoacyl-tRNA synthetase</keyword>
<dbReference type="Pfam" id="PF03483">
    <property type="entry name" value="B3_4"/>
    <property type="match status" value="1"/>
</dbReference>
<dbReference type="Gene3D" id="3.30.56.10">
    <property type="match status" value="2"/>
</dbReference>
<evidence type="ECO:0000256" key="16">
    <source>
        <dbReference type="ARBA" id="ARBA00023146"/>
    </source>
</evidence>
<feature type="domain" description="TRNA-binding" evidence="19">
    <location>
        <begin position="40"/>
        <end position="149"/>
    </location>
</feature>
<dbReference type="InterPro" id="IPR004532">
    <property type="entry name" value="Phe-tRNA-ligase_IIc_bsu_bact"/>
</dbReference>
<dbReference type="PANTHER" id="PTHR10947">
    <property type="entry name" value="PHENYLALANYL-TRNA SYNTHETASE BETA CHAIN AND LEUCINE-RICH REPEAT-CONTAINING PROTEIN 47"/>
    <property type="match status" value="1"/>
</dbReference>
<protein>
    <recommendedName>
        <fullName evidence="6">Phenylalanine--tRNA ligase beta subunit</fullName>
        <ecNumber evidence="5">6.1.1.20</ecNumber>
    </recommendedName>
    <alternativeName>
        <fullName evidence="17">Phenylalanyl-tRNA synthetase beta subunit</fullName>
    </alternativeName>
</protein>
<dbReference type="Gene3D" id="3.50.40.10">
    <property type="entry name" value="Phenylalanyl-trna Synthetase, Chain B, domain 3"/>
    <property type="match status" value="1"/>
</dbReference>
<evidence type="ECO:0000256" key="18">
    <source>
        <dbReference type="ARBA" id="ARBA00049255"/>
    </source>
</evidence>
<comment type="cofactor">
    <cofactor evidence="1">
        <name>Mg(2+)</name>
        <dbReference type="ChEBI" id="CHEBI:18420"/>
    </cofactor>
</comment>
<dbReference type="PROSITE" id="PS50886">
    <property type="entry name" value="TRBD"/>
    <property type="match status" value="1"/>
</dbReference>
<proteinExistence type="inferred from homology"/>
<dbReference type="Pfam" id="PF03484">
    <property type="entry name" value="B5"/>
    <property type="match status" value="1"/>
</dbReference>
<keyword evidence="14" id="KW-0694">RNA-binding</keyword>
<evidence type="ECO:0000259" key="19">
    <source>
        <dbReference type="PROSITE" id="PS50886"/>
    </source>
</evidence>
<keyword evidence="8" id="KW-0820">tRNA-binding</keyword>
<dbReference type="InterPro" id="IPR005146">
    <property type="entry name" value="B3/B4_tRNA-bd"/>
</dbReference>
<dbReference type="InterPro" id="IPR005121">
    <property type="entry name" value="Fdx_antiC-bd"/>
</dbReference>
<evidence type="ECO:0000256" key="12">
    <source>
        <dbReference type="ARBA" id="ARBA00022840"/>
    </source>
</evidence>
<dbReference type="InterPro" id="IPR033714">
    <property type="entry name" value="tRNA_bind_bactPheRS"/>
</dbReference>
<comment type="similarity">
    <text evidence="3">Belongs to the phenylalanyl-tRNA synthetase beta subunit family. Type 1 subfamily.</text>
</comment>
<dbReference type="GO" id="GO:0006432">
    <property type="term" value="P:phenylalanyl-tRNA aminoacylation"/>
    <property type="evidence" value="ECO:0007669"/>
    <property type="project" value="InterPro"/>
</dbReference>
<dbReference type="SUPFAM" id="SSF50249">
    <property type="entry name" value="Nucleic acid-binding proteins"/>
    <property type="match status" value="1"/>
</dbReference>
<dbReference type="SUPFAM" id="SSF56037">
    <property type="entry name" value="PheT/TilS domain"/>
    <property type="match status" value="1"/>
</dbReference>
<dbReference type="GO" id="GO:0000049">
    <property type="term" value="F:tRNA binding"/>
    <property type="evidence" value="ECO:0007669"/>
    <property type="project" value="UniProtKB-KW"/>
</dbReference>
<dbReference type="CDD" id="cd02796">
    <property type="entry name" value="tRNA_bind_bactPheRS"/>
    <property type="match status" value="1"/>
</dbReference>
<evidence type="ECO:0000256" key="4">
    <source>
        <dbReference type="ARBA" id="ARBA00011209"/>
    </source>
</evidence>
<sequence length="805" mass="84807">MQLPLSWLHDYIRPEIDVRQLADRLAMTGTEVDRITHHGVPAADGFVVGKVLTAEPHPDADRLRVCSVEVGDGEPRTIVCGAPNVAAGQTVAVACPGAVMPDGTKLGKAKLRGVVSLGMILAEDELGLGAGHRGIMILDDALAAGTPLGDVLPISEEVLELEITPNRPDCLGVYGVAREVHAATGAPLAPAPWSEDPGAIGEGAPAGIEVVVESPELCPRFTGRVFEGVTIGDSPLWLKGRLMAAGQRPINNVVDITNYVMLLTGHPLHAFDLDRIAGGRLVVRAAGDGETMATLDGQERILDAGMCLIADGDGPTSLAGVMGGQRSEVEQDTTRVLLEVATWDGPSIHRTASRLGLRSEASARFEKGLAPEGCMEAQAVATRLMLELTGARLVPGTLDVGSAGVQAPVIRLRDARVSGLLGTEIPRARSAEILTALGFICSEAQDGLDVSVPHWRRGEVTREADLIEEVARIDGVDALPATLPLNRTGLPGRLAHAQRLRRRAEDTLAGLGLLEIVGWSFAAPDLPDRLLAPVGDPLRDLVVLENPMSAEQSVLRSSMAGSLLDAAAFNRDRGQPDLAIFESGAVYRRGGGALPEEHHALGALLTGAVRTATWAEPDPPRADVFAVKGLAEAVLGALRVPFTVRAGERPFLHPGRAGEMLSGEVVLGVFGELHPAAAANWGFEEPVALLLLDLGKAIAAAPEVPAYADLTTFPGMRQDLAVIVSEDVPAAQVAELVRRTGGELVAHAEVFDVYRGEQVGEGRTSLALHLEFRAADRTLTDDDVAPVRERIVAAIRDELGGELRG</sequence>
<evidence type="ECO:0000256" key="13">
    <source>
        <dbReference type="ARBA" id="ARBA00022842"/>
    </source>
</evidence>
<dbReference type="InterPro" id="IPR020825">
    <property type="entry name" value="Phe-tRNA_synthase-like_B3/B4"/>
</dbReference>
<gene>
    <name evidence="22" type="ORF">UFOPK3423_00823</name>
</gene>
<dbReference type="SMART" id="SM00874">
    <property type="entry name" value="B5"/>
    <property type="match status" value="1"/>
</dbReference>
<dbReference type="PANTHER" id="PTHR10947:SF0">
    <property type="entry name" value="PHENYLALANINE--TRNA LIGASE BETA SUBUNIT"/>
    <property type="match status" value="1"/>
</dbReference>
<dbReference type="Pfam" id="PF03147">
    <property type="entry name" value="FDX-ACB"/>
    <property type="match status" value="1"/>
</dbReference>
<dbReference type="InterPro" id="IPR045060">
    <property type="entry name" value="Phe-tRNA-ligase_IIc_bsu"/>
</dbReference>
<dbReference type="FunFam" id="2.40.50.140:FF:000045">
    <property type="entry name" value="Phenylalanine--tRNA ligase beta subunit"/>
    <property type="match status" value="1"/>
</dbReference>
<dbReference type="PROSITE" id="PS51483">
    <property type="entry name" value="B5"/>
    <property type="match status" value="1"/>
</dbReference>
<feature type="domain" description="B5" evidence="21">
    <location>
        <begin position="405"/>
        <end position="481"/>
    </location>
</feature>
<dbReference type="NCBIfam" id="TIGR00472">
    <property type="entry name" value="pheT_bact"/>
    <property type="match status" value="1"/>
</dbReference>
<dbReference type="InterPro" id="IPR041616">
    <property type="entry name" value="PheRS_beta_core"/>
</dbReference>
<dbReference type="SUPFAM" id="SSF55681">
    <property type="entry name" value="Class II aaRS and biotin synthetases"/>
    <property type="match status" value="1"/>
</dbReference>
<accession>A0A6J7DVM9</accession>
<dbReference type="CDD" id="cd00769">
    <property type="entry name" value="PheRS_beta_core"/>
    <property type="match status" value="1"/>
</dbReference>
<dbReference type="InterPro" id="IPR009061">
    <property type="entry name" value="DNA-bd_dom_put_sf"/>
</dbReference>
<dbReference type="InterPro" id="IPR005147">
    <property type="entry name" value="tRNA_synthase_B5-dom"/>
</dbReference>